<dbReference type="SUPFAM" id="SSF55383">
    <property type="entry name" value="Copper amine oxidase, domain N"/>
    <property type="match status" value="1"/>
</dbReference>
<dbReference type="EMBL" id="CP048209">
    <property type="protein sequence ID" value="QHT62535.1"/>
    <property type="molecule type" value="Genomic_DNA"/>
</dbReference>
<evidence type="ECO:0000313" key="3">
    <source>
        <dbReference type="EMBL" id="QHT62535.1"/>
    </source>
</evidence>
<keyword evidence="4" id="KW-1185">Reference proteome</keyword>
<protein>
    <submittedName>
        <fullName evidence="3">Copper amine oxidase N-terminal domain-containing protein</fullName>
    </submittedName>
</protein>
<dbReference type="Proteomes" id="UP000476064">
    <property type="component" value="Chromosome"/>
</dbReference>
<name>A0A6C0G713_9BACL</name>
<proteinExistence type="predicted"/>
<evidence type="ECO:0000313" key="4">
    <source>
        <dbReference type="Proteomes" id="UP000476064"/>
    </source>
</evidence>
<feature type="domain" description="Copper amine oxidase-like N-terminal" evidence="2">
    <location>
        <begin position="33"/>
        <end position="139"/>
    </location>
</feature>
<gene>
    <name evidence="3" type="ORF">GXP70_22840</name>
</gene>
<dbReference type="Pfam" id="PF07833">
    <property type="entry name" value="Cu_amine_oxidN1"/>
    <property type="match status" value="1"/>
</dbReference>
<dbReference type="InterPro" id="IPR036582">
    <property type="entry name" value="Mao_N_sf"/>
</dbReference>
<sequence>MKNKIIAILCFMLLLLQLPAAASAQASGIAIAVDGTKLALPQPAVVQNGTTLVPAGPIFKQLGLTLAFDKASQTVKGSKEGLIINLGLGNRVASVNGVTVIMSVPAQVINGATMVPLRFVSDCLGASVTSDPKTKLISIKTGKAATKFQHGLPLVISGNYVRNIAKTNFLYVTFVDFFYDTEKQAIVEYEQSVSDLGAGSTVKYTEYQVQNLSYNGAEVYMGTVVKRVKDYGNNVQENPNYDKIRAYYRTGGYLDQIRSIYQDYSDAVKAALKKELQANKNKPLKVTDASISYNSIGIPEANITVKNLTEKTVIAYEISFSCYDDFERPVNVWLGSSNRVDGIAQDISISSGGEYGASWTLNLYTLTTHLKNVRITAVRFSDGTTWKA</sequence>
<evidence type="ECO:0000259" key="2">
    <source>
        <dbReference type="Pfam" id="PF07833"/>
    </source>
</evidence>
<dbReference type="InterPro" id="IPR012854">
    <property type="entry name" value="Cu_amine_oxidase-like_N"/>
</dbReference>
<dbReference type="RefSeq" id="WP_162358967.1">
    <property type="nucleotide sequence ID" value="NZ_CP048209.1"/>
</dbReference>
<dbReference type="KEGG" id="plyc:GXP70_22840"/>
<feature type="chain" id="PRO_5038560046" evidence="1">
    <location>
        <begin position="23"/>
        <end position="388"/>
    </location>
</feature>
<organism evidence="3 4">
    <name type="scientific">Paenibacillus lycopersici</name>
    <dbReference type="NCBI Taxonomy" id="2704462"/>
    <lineage>
        <taxon>Bacteria</taxon>
        <taxon>Bacillati</taxon>
        <taxon>Bacillota</taxon>
        <taxon>Bacilli</taxon>
        <taxon>Bacillales</taxon>
        <taxon>Paenibacillaceae</taxon>
        <taxon>Paenibacillus</taxon>
    </lineage>
</organism>
<dbReference type="AlphaFoldDB" id="A0A6C0G713"/>
<evidence type="ECO:0000256" key="1">
    <source>
        <dbReference type="SAM" id="SignalP"/>
    </source>
</evidence>
<accession>A0A6C0G713</accession>
<feature type="signal peptide" evidence="1">
    <location>
        <begin position="1"/>
        <end position="22"/>
    </location>
</feature>
<reference evidence="3 4" key="1">
    <citation type="submission" date="2020-01" db="EMBL/GenBank/DDBJ databases">
        <title>Paenibacillus sp. nov., isolated from tomato rhizosphere.</title>
        <authorList>
            <person name="Weon H.-Y."/>
            <person name="Lee S.A."/>
        </authorList>
    </citation>
    <scope>NUCLEOTIDE SEQUENCE [LARGE SCALE GENOMIC DNA]</scope>
    <source>
        <strain evidence="3 4">12200R-189</strain>
    </source>
</reference>
<keyword evidence="1" id="KW-0732">Signal</keyword>
<dbReference type="Gene3D" id="3.30.457.10">
    <property type="entry name" value="Copper amine oxidase-like, N-terminal domain"/>
    <property type="match status" value="1"/>
</dbReference>